<proteinExistence type="predicted"/>
<dbReference type="Proteomes" id="UP000828390">
    <property type="component" value="Unassembled WGS sequence"/>
</dbReference>
<dbReference type="EMBL" id="JAIWYP010000012">
    <property type="protein sequence ID" value="KAH3724446.1"/>
    <property type="molecule type" value="Genomic_DNA"/>
</dbReference>
<reference evidence="1" key="2">
    <citation type="submission" date="2020-11" db="EMBL/GenBank/DDBJ databases">
        <authorList>
            <person name="McCartney M.A."/>
            <person name="Auch B."/>
            <person name="Kono T."/>
            <person name="Mallez S."/>
            <person name="Becker A."/>
            <person name="Gohl D.M."/>
            <person name="Silverstein K.A.T."/>
            <person name="Koren S."/>
            <person name="Bechman K.B."/>
            <person name="Herman A."/>
            <person name="Abrahante J.E."/>
            <person name="Garbe J."/>
        </authorList>
    </citation>
    <scope>NUCLEOTIDE SEQUENCE</scope>
    <source>
        <strain evidence="1">Duluth1</strain>
        <tissue evidence="1">Whole animal</tissue>
    </source>
</reference>
<evidence type="ECO:0000313" key="2">
    <source>
        <dbReference type="Proteomes" id="UP000828390"/>
    </source>
</evidence>
<gene>
    <name evidence="1" type="ORF">DPMN_050263</name>
</gene>
<dbReference type="AlphaFoldDB" id="A0A9D4CHN5"/>
<reference evidence="1" key="1">
    <citation type="journal article" date="2019" name="bioRxiv">
        <title>The Genome of the Zebra Mussel, Dreissena polymorpha: A Resource for Invasive Species Research.</title>
        <authorList>
            <person name="McCartney M.A."/>
            <person name="Auch B."/>
            <person name="Kono T."/>
            <person name="Mallez S."/>
            <person name="Zhang Y."/>
            <person name="Obille A."/>
            <person name="Becker A."/>
            <person name="Abrahante J.E."/>
            <person name="Garbe J."/>
            <person name="Badalamenti J.P."/>
            <person name="Herman A."/>
            <person name="Mangelson H."/>
            <person name="Liachko I."/>
            <person name="Sullivan S."/>
            <person name="Sone E.D."/>
            <person name="Koren S."/>
            <person name="Silverstein K.A.T."/>
            <person name="Beckman K.B."/>
            <person name="Gohl D.M."/>
        </authorList>
    </citation>
    <scope>NUCLEOTIDE SEQUENCE</scope>
    <source>
        <strain evidence="1">Duluth1</strain>
        <tissue evidence="1">Whole animal</tissue>
    </source>
</reference>
<organism evidence="1 2">
    <name type="scientific">Dreissena polymorpha</name>
    <name type="common">Zebra mussel</name>
    <name type="synonym">Mytilus polymorpha</name>
    <dbReference type="NCBI Taxonomy" id="45954"/>
    <lineage>
        <taxon>Eukaryota</taxon>
        <taxon>Metazoa</taxon>
        <taxon>Spiralia</taxon>
        <taxon>Lophotrochozoa</taxon>
        <taxon>Mollusca</taxon>
        <taxon>Bivalvia</taxon>
        <taxon>Autobranchia</taxon>
        <taxon>Heteroconchia</taxon>
        <taxon>Euheterodonta</taxon>
        <taxon>Imparidentia</taxon>
        <taxon>Neoheterodontei</taxon>
        <taxon>Myida</taxon>
        <taxon>Dreissenoidea</taxon>
        <taxon>Dreissenidae</taxon>
        <taxon>Dreissena</taxon>
    </lineage>
</organism>
<evidence type="ECO:0000313" key="1">
    <source>
        <dbReference type="EMBL" id="KAH3724446.1"/>
    </source>
</evidence>
<sequence length="74" mass="8488">MRDDDTEILNQSGLLWAAESSLSMEKEVDSFTLSIQLFLSRSRRRPTSNVSWGHSLVQRVMPGDMFKPIQLSLF</sequence>
<comment type="caution">
    <text evidence="1">The sequence shown here is derived from an EMBL/GenBank/DDBJ whole genome shotgun (WGS) entry which is preliminary data.</text>
</comment>
<protein>
    <submittedName>
        <fullName evidence="1">Uncharacterized protein</fullName>
    </submittedName>
</protein>
<keyword evidence="2" id="KW-1185">Reference proteome</keyword>
<name>A0A9D4CHN5_DREPO</name>
<accession>A0A9D4CHN5</accession>